<dbReference type="InterPro" id="IPR019727">
    <property type="entry name" value="ATP_synth_F0_fsu_mt_fun"/>
</dbReference>
<sequence length="104" mass="11470">MSFIIRRQLSTLIPPKIASAKNIGSNPAAKRLAQVVEFYKALPQGPAPQIKATGPIAKYKAAFFDGDNASGKPLLHLAGFILVFGYSLEYYFHLRHHKNGAEHH</sequence>
<proteinExistence type="predicted"/>
<organism evidence="1 2">
    <name type="scientific">Wickerhamomyces mucosus</name>
    <dbReference type="NCBI Taxonomy" id="1378264"/>
    <lineage>
        <taxon>Eukaryota</taxon>
        <taxon>Fungi</taxon>
        <taxon>Dikarya</taxon>
        <taxon>Ascomycota</taxon>
        <taxon>Saccharomycotina</taxon>
        <taxon>Saccharomycetes</taxon>
        <taxon>Phaffomycetales</taxon>
        <taxon>Wickerhamomycetaceae</taxon>
        <taxon>Wickerhamomyces</taxon>
    </lineage>
</organism>
<evidence type="ECO:0008006" key="3">
    <source>
        <dbReference type="Google" id="ProtNLM"/>
    </source>
</evidence>
<dbReference type="GO" id="GO:0046933">
    <property type="term" value="F:proton-transporting ATP synthase activity, rotational mechanism"/>
    <property type="evidence" value="ECO:0007669"/>
    <property type="project" value="TreeGrafter"/>
</dbReference>
<dbReference type="AlphaFoldDB" id="A0A9P8P8D8"/>
<accession>A0A9P8P8D8</accession>
<evidence type="ECO:0000313" key="1">
    <source>
        <dbReference type="EMBL" id="KAH3666569.1"/>
    </source>
</evidence>
<gene>
    <name evidence="1" type="ORF">WICMUC_005638</name>
</gene>
<dbReference type="PANTHER" id="PTHR28161">
    <property type="entry name" value="ATP SYNTHASE SUBUNIT F, MITOCHONDRIAL"/>
    <property type="match status" value="1"/>
</dbReference>
<dbReference type="EMBL" id="JAEUBF010001436">
    <property type="protein sequence ID" value="KAH3666569.1"/>
    <property type="molecule type" value="Genomic_DNA"/>
</dbReference>
<dbReference type="OrthoDB" id="5561579at2759"/>
<comment type="caution">
    <text evidence="1">The sequence shown here is derived from an EMBL/GenBank/DDBJ whole genome shotgun (WGS) entry which is preliminary data.</text>
</comment>
<protein>
    <recommendedName>
        <fullName evidence="3">ATP synthase f chain, mitochondrial</fullName>
    </recommendedName>
</protein>
<reference evidence="1" key="2">
    <citation type="submission" date="2021-01" db="EMBL/GenBank/DDBJ databases">
        <authorList>
            <person name="Schikora-Tamarit M.A."/>
        </authorList>
    </citation>
    <scope>NUCLEOTIDE SEQUENCE</scope>
    <source>
        <strain evidence="1">CBS6341</strain>
    </source>
</reference>
<dbReference type="PANTHER" id="PTHR28161:SF1">
    <property type="entry name" value="ATP SYNTHASE SUBUNIT F, MITOCHONDRIAL"/>
    <property type="match status" value="1"/>
</dbReference>
<evidence type="ECO:0000313" key="2">
    <source>
        <dbReference type="Proteomes" id="UP000769528"/>
    </source>
</evidence>
<name>A0A9P8P8D8_9ASCO</name>
<reference evidence="1" key="1">
    <citation type="journal article" date="2021" name="Open Biol.">
        <title>Shared evolutionary footprints suggest mitochondrial oxidative damage underlies multiple complex I losses in fungi.</title>
        <authorList>
            <person name="Schikora-Tamarit M.A."/>
            <person name="Marcet-Houben M."/>
            <person name="Nosek J."/>
            <person name="Gabaldon T."/>
        </authorList>
    </citation>
    <scope>NUCLEOTIDE SEQUENCE</scope>
    <source>
        <strain evidence="1">CBS6341</strain>
    </source>
</reference>
<dbReference type="Proteomes" id="UP000769528">
    <property type="component" value="Unassembled WGS sequence"/>
</dbReference>
<keyword evidence="2" id="KW-1185">Reference proteome</keyword>
<dbReference type="Pfam" id="PF10791">
    <property type="entry name" value="F1F0-ATPsyn_F"/>
    <property type="match status" value="1"/>
</dbReference>